<evidence type="ECO:0000313" key="6">
    <source>
        <dbReference type="Proteomes" id="UP000541610"/>
    </source>
</evidence>
<dbReference type="SUPFAM" id="SSF56672">
    <property type="entry name" value="DNA/RNA polymerases"/>
    <property type="match status" value="1"/>
</dbReference>
<feature type="region of interest" description="Disordered" evidence="2">
    <location>
        <begin position="444"/>
        <end position="466"/>
    </location>
</feature>
<feature type="domain" description="Reverse transcriptase" evidence="3">
    <location>
        <begin position="981"/>
        <end position="1192"/>
    </location>
</feature>
<dbReference type="PROSITE" id="PS50878">
    <property type="entry name" value="RT_POL"/>
    <property type="match status" value="1"/>
</dbReference>
<name>A0A7J6PJM9_PEROL</name>
<dbReference type="Gene3D" id="2.40.70.10">
    <property type="entry name" value="Acid Proteases"/>
    <property type="match status" value="1"/>
</dbReference>
<dbReference type="OrthoDB" id="6783748at2759"/>
<proteinExistence type="predicted"/>
<dbReference type="PROSITE" id="PS00141">
    <property type="entry name" value="ASP_PROTEASE"/>
    <property type="match status" value="1"/>
</dbReference>
<dbReference type="Gene3D" id="3.30.70.270">
    <property type="match status" value="1"/>
</dbReference>
<dbReference type="CDD" id="cd00303">
    <property type="entry name" value="retropepsin_like"/>
    <property type="match status" value="1"/>
</dbReference>
<evidence type="ECO:0000256" key="2">
    <source>
        <dbReference type="SAM" id="MobiDB-lite"/>
    </source>
</evidence>
<dbReference type="InterPro" id="IPR000477">
    <property type="entry name" value="RT_dom"/>
</dbReference>
<dbReference type="InterPro" id="IPR043502">
    <property type="entry name" value="DNA/RNA_pol_sf"/>
</dbReference>
<reference evidence="6 7" key="1">
    <citation type="submission" date="2020-04" db="EMBL/GenBank/DDBJ databases">
        <title>Perkinsus olseni comparative genomics.</title>
        <authorList>
            <person name="Bogema D.R."/>
        </authorList>
    </citation>
    <scope>NUCLEOTIDE SEQUENCE [LARGE SCALE GENOMIC DNA]</scope>
    <source>
        <strain evidence="4">00978-12</strain>
        <strain evidence="5 7">ATCC PRA-207</strain>
    </source>
</reference>
<feature type="region of interest" description="Disordered" evidence="2">
    <location>
        <begin position="1"/>
        <end position="29"/>
    </location>
</feature>
<evidence type="ECO:0000313" key="4">
    <source>
        <dbReference type="EMBL" id="KAF4695770.1"/>
    </source>
</evidence>
<feature type="region of interest" description="Disordered" evidence="2">
    <location>
        <begin position="313"/>
        <end position="347"/>
    </location>
</feature>
<dbReference type="Proteomes" id="UP000553632">
    <property type="component" value="Unassembled WGS sequence"/>
</dbReference>
<dbReference type="EMBL" id="JABANO010032570">
    <property type="protein sequence ID" value="KAF4708344.1"/>
    <property type="molecule type" value="Genomic_DNA"/>
</dbReference>
<accession>A0A7J6PJM9</accession>
<feature type="coiled-coil region" evidence="1">
    <location>
        <begin position="515"/>
        <end position="542"/>
    </location>
</feature>
<keyword evidence="1" id="KW-0175">Coiled coil</keyword>
<evidence type="ECO:0000256" key="1">
    <source>
        <dbReference type="SAM" id="Coils"/>
    </source>
</evidence>
<comment type="caution">
    <text evidence="4">The sequence shown here is derived from an EMBL/GenBank/DDBJ whole genome shotgun (WGS) entry which is preliminary data.</text>
</comment>
<feature type="coiled-coil region" evidence="1">
    <location>
        <begin position="184"/>
        <end position="277"/>
    </location>
</feature>
<evidence type="ECO:0000313" key="5">
    <source>
        <dbReference type="EMBL" id="KAF4708344.1"/>
    </source>
</evidence>
<evidence type="ECO:0000259" key="3">
    <source>
        <dbReference type="PROSITE" id="PS50878"/>
    </source>
</evidence>
<organism evidence="4 6">
    <name type="scientific">Perkinsus olseni</name>
    <name type="common">Perkinsus atlanticus</name>
    <dbReference type="NCBI Taxonomy" id="32597"/>
    <lineage>
        <taxon>Eukaryota</taxon>
        <taxon>Sar</taxon>
        <taxon>Alveolata</taxon>
        <taxon>Perkinsozoa</taxon>
        <taxon>Perkinsea</taxon>
        <taxon>Perkinsida</taxon>
        <taxon>Perkinsidae</taxon>
        <taxon>Perkinsus</taxon>
    </lineage>
</organism>
<gene>
    <name evidence="4" type="ORF">FOZ60_003366</name>
    <name evidence="5" type="ORF">FOZ63_029783</name>
</gene>
<dbReference type="GO" id="GO:0006508">
    <property type="term" value="P:proteolysis"/>
    <property type="evidence" value="ECO:0007669"/>
    <property type="project" value="InterPro"/>
</dbReference>
<dbReference type="InterPro" id="IPR001969">
    <property type="entry name" value="Aspartic_peptidase_AS"/>
</dbReference>
<dbReference type="Gene3D" id="3.10.10.10">
    <property type="entry name" value="HIV Type 1 Reverse Transcriptase, subunit A, domain 1"/>
    <property type="match status" value="1"/>
</dbReference>
<feature type="region of interest" description="Disordered" evidence="2">
    <location>
        <begin position="373"/>
        <end position="393"/>
    </location>
</feature>
<dbReference type="Proteomes" id="UP000541610">
    <property type="component" value="Unassembled WGS sequence"/>
</dbReference>
<dbReference type="InterPro" id="IPR043128">
    <property type="entry name" value="Rev_trsase/Diguanyl_cyclase"/>
</dbReference>
<dbReference type="EMBL" id="JABANP010000017">
    <property type="protein sequence ID" value="KAF4695770.1"/>
    <property type="molecule type" value="Genomic_DNA"/>
</dbReference>
<sequence>MREQLPPPAERNTDSAEAPSSETEICQDRGVIEVPSSTFDELLSKFRTLDHDSQIKLQRMREAMQSRRQNASREVAALVASMVPHNDNASQMRFTCGLETIVEEHRKKMEDVERKLEEEKVHRLAREEEIYALNTRIAELGSENAQLSRDDGRRASSGSIDAGSVVATTIEEIKQDRQIMDSQMARIAQRADALEGEKERWLLEREQLEKRVDELSEENEKRGETRNENVVLRRTLAEAEERAADLLSRVAELQAEKRELLRENEDLRRQLDRLVSGLASIVGFKEGVSCARCEESMMRLEDLLSAAHQRGLKPLSLSQSPPPMGITEGPSASLGSGPSSSQQNESEIDAVVAERNALAELSSRLEDQLRAALNGNPVPYSGPRGPEEDTSRKDAEVHRLEKENEELRAACSSQEATVERLKLDLVDARDLSASLNNQLLCVGRSSSSTVGSGTPLSQGESSPCGTVQPRSHIYIENDVQNEATPLTPHRQRRRRSSSGGIYGLFARATGNTPSRDSASKQIQDLQRIAQELTMHLQGLLEAFTALLVLVVRTARKNEALRPLISLGISSGALEGDDEARGLSILPLYLDKTTYAIYRELPATSTATLSEALTALGKQLRPRTATTWLSFTHQKMHSQEHPMDFATRLRHMAADLMPGLTVKERDELCTHQFLAGIPTEYARVLCTDPTKLKLFEAAQRVQQLLGLDEARLRSDSAPDASELLGLDDQEAIPNDKGLMDNDLSTLVTDPMSSRATVSMIGKSNYRDGSSTTIPCIYVQILDEPTKVMVDSGSTVSLLRYGVFDNDILQRHKACGVNSVHLMAANGQPLEVTTCVQLPVQFSTLTKIVRFYVVKDLSVPGILGQDFLRQTGAVVDFANDVLKVGNTEIYLVPGHTQIDVSEATTGIDQVSRPSQPIYEDRQITVCRASSGRFVVSWHWSSTPPTNSKGLEPFLTRLDQEHQRRFHEQVDYYVKEKIIEEVSPDQLQAYGKECFYLKWFAVVQKSTSTPARPIWDFRPINEAVYHGPMRQQLLGYIQQQLRLGSTLIAFDITKAFLAIDLSPDLGRFTLFKYQSRTFKHRRLGFGVCIAPHGLEICLRLLFQEHDLHRRLYEGGWLLVQYMDDLFLVAMTDHPTMSPSQAANLVIKVLAMACFTVQTKKTRYLCSLPDPSSVITIDSGEVISPVEEAVLVGVTYNKSMAEVCYDKEDLSIASTGSDALTLRRVLAVISKLRDPLLLRPLTSVVNNNLKRIIGSSPLGWDDSVSSDDSNLWLSRIQRLEELNKVEPSYALGLVHSGGTLLIYVDASTTGYAWLAYYGGDNETLSYLGGEYGLWPAKHQGKHINYLELLASVKACNYADQHYIKTFKPSCIYHVTAHSAALCQRQLSYHAELTGDPTWKHYNVTMSYAIAMT</sequence>
<dbReference type="InterPro" id="IPR021109">
    <property type="entry name" value="Peptidase_aspartic_dom_sf"/>
</dbReference>
<keyword evidence="7" id="KW-1185">Reference proteome</keyword>
<feature type="compositionally biased region" description="Low complexity" evidence="2">
    <location>
        <begin position="329"/>
        <end position="341"/>
    </location>
</feature>
<dbReference type="GO" id="GO:0004190">
    <property type="term" value="F:aspartic-type endopeptidase activity"/>
    <property type="evidence" value="ECO:0007669"/>
    <property type="project" value="InterPro"/>
</dbReference>
<evidence type="ECO:0000313" key="7">
    <source>
        <dbReference type="Proteomes" id="UP000553632"/>
    </source>
</evidence>
<feature type="compositionally biased region" description="Polar residues" evidence="2">
    <location>
        <begin position="455"/>
        <end position="466"/>
    </location>
</feature>
<feature type="compositionally biased region" description="Low complexity" evidence="2">
    <location>
        <begin position="444"/>
        <end position="454"/>
    </location>
</feature>
<dbReference type="SUPFAM" id="SSF50630">
    <property type="entry name" value="Acid proteases"/>
    <property type="match status" value="1"/>
</dbReference>
<dbReference type="Pfam" id="PF00078">
    <property type="entry name" value="RVT_1"/>
    <property type="match status" value="1"/>
</dbReference>
<protein>
    <recommendedName>
        <fullName evidence="3">Reverse transcriptase domain-containing protein</fullName>
    </recommendedName>
</protein>